<accession>A0ABU1Z3B1</accession>
<evidence type="ECO:0000313" key="2">
    <source>
        <dbReference type="Proteomes" id="UP001180536"/>
    </source>
</evidence>
<dbReference type="Proteomes" id="UP001180536">
    <property type="component" value="Unassembled WGS sequence"/>
</dbReference>
<protein>
    <submittedName>
        <fullName evidence="1">Uncharacterized protein</fullName>
    </submittedName>
</protein>
<keyword evidence="2" id="KW-1185">Reference proteome</keyword>
<dbReference type="EMBL" id="JAVDXQ010000001">
    <property type="protein sequence ID" value="MDR7295102.1"/>
    <property type="molecule type" value="Genomic_DNA"/>
</dbReference>
<name>A0ABU1Z3B1_9BURK</name>
<comment type="caution">
    <text evidence="1">The sequence shown here is derived from an EMBL/GenBank/DDBJ whole genome shotgun (WGS) entry which is preliminary data.</text>
</comment>
<sequence length="112" mass="11703">MNSIPLMPVSADDTVDAELDVRLSTPSTLVVGASLEVEAADASGPRTLDLALVIPRSKCQGERPRLTALLDAARAAVARATRAGTQPLACLPRRVVTLVAGRPYLIPVFDAA</sequence>
<gene>
    <name evidence="1" type="ORF">J2X16_000423</name>
</gene>
<evidence type="ECO:0000313" key="1">
    <source>
        <dbReference type="EMBL" id="MDR7295102.1"/>
    </source>
</evidence>
<reference evidence="1 2" key="1">
    <citation type="submission" date="2023-07" db="EMBL/GenBank/DDBJ databases">
        <title>Sorghum-associated microbial communities from plants grown in Nebraska, USA.</title>
        <authorList>
            <person name="Schachtman D."/>
        </authorList>
    </citation>
    <scope>NUCLEOTIDE SEQUENCE [LARGE SCALE GENOMIC DNA]</scope>
    <source>
        <strain evidence="1 2">BE310</strain>
    </source>
</reference>
<proteinExistence type="predicted"/>
<organism evidence="1 2">
    <name type="scientific">Pelomonas aquatica</name>
    <dbReference type="NCBI Taxonomy" id="431058"/>
    <lineage>
        <taxon>Bacteria</taxon>
        <taxon>Pseudomonadati</taxon>
        <taxon>Pseudomonadota</taxon>
        <taxon>Betaproteobacteria</taxon>
        <taxon>Burkholderiales</taxon>
        <taxon>Sphaerotilaceae</taxon>
        <taxon>Roseateles</taxon>
    </lineage>
</organism>